<accession>A0ABV7DDY4</accession>
<dbReference type="CDD" id="cd17470">
    <property type="entry name" value="T3SS_Flik_C"/>
    <property type="match status" value="1"/>
</dbReference>
<feature type="domain" description="Flagellar hook-length control protein-like C-terminal" evidence="2">
    <location>
        <begin position="315"/>
        <end position="381"/>
    </location>
</feature>
<name>A0ABV7DDY4_9HYPH</name>
<dbReference type="InterPro" id="IPR021136">
    <property type="entry name" value="Flagellar_hook_control-like_C"/>
</dbReference>
<organism evidence="3 4">
    <name type="scientific">Shinella pollutisoli</name>
    <dbReference type="NCBI Taxonomy" id="2250594"/>
    <lineage>
        <taxon>Bacteria</taxon>
        <taxon>Pseudomonadati</taxon>
        <taxon>Pseudomonadota</taxon>
        <taxon>Alphaproteobacteria</taxon>
        <taxon>Hyphomicrobiales</taxon>
        <taxon>Rhizobiaceae</taxon>
        <taxon>Shinella</taxon>
    </lineage>
</organism>
<dbReference type="InterPro" id="IPR038610">
    <property type="entry name" value="FliK-like_C_sf"/>
</dbReference>
<feature type="region of interest" description="Disordered" evidence="1">
    <location>
        <begin position="87"/>
        <end position="144"/>
    </location>
</feature>
<dbReference type="Proteomes" id="UP001595377">
    <property type="component" value="Unassembled WGS sequence"/>
</dbReference>
<feature type="region of interest" description="Disordered" evidence="1">
    <location>
        <begin position="161"/>
        <end position="221"/>
    </location>
</feature>
<evidence type="ECO:0000313" key="3">
    <source>
        <dbReference type="EMBL" id="MFC3072485.1"/>
    </source>
</evidence>
<feature type="region of interest" description="Disordered" evidence="1">
    <location>
        <begin position="1"/>
        <end position="32"/>
    </location>
</feature>
<feature type="compositionally biased region" description="Basic and acidic residues" evidence="1">
    <location>
        <begin position="409"/>
        <end position="418"/>
    </location>
</feature>
<evidence type="ECO:0000259" key="2">
    <source>
        <dbReference type="Pfam" id="PF02120"/>
    </source>
</evidence>
<keyword evidence="3" id="KW-0966">Cell projection</keyword>
<dbReference type="Gene3D" id="3.30.750.140">
    <property type="match status" value="1"/>
</dbReference>
<evidence type="ECO:0000256" key="1">
    <source>
        <dbReference type="SAM" id="MobiDB-lite"/>
    </source>
</evidence>
<keyword evidence="3" id="KW-0969">Cilium</keyword>
<protein>
    <submittedName>
        <fullName evidence="3">Flagellar hook-length control protein FliK</fullName>
    </submittedName>
</protein>
<evidence type="ECO:0000313" key="4">
    <source>
        <dbReference type="Proteomes" id="UP001595377"/>
    </source>
</evidence>
<dbReference type="RefSeq" id="WP_257316307.1">
    <property type="nucleotide sequence ID" value="NZ_JANFDG010000018.1"/>
</dbReference>
<feature type="compositionally biased region" description="Low complexity" evidence="1">
    <location>
        <begin position="94"/>
        <end position="114"/>
    </location>
</feature>
<dbReference type="EMBL" id="JBHRSP010000007">
    <property type="protein sequence ID" value="MFC3072485.1"/>
    <property type="molecule type" value="Genomic_DNA"/>
</dbReference>
<sequence>MSNIASGIAGLGQRAAPAKGQGGVAGMAGASSDGEGFASAIASVSARSGGHGRKSLPVDIAGDERFAADAANPAARVKLARIPDAVRKPEPGVAEASPDAKSLAAAASAKGATSHGVGRREDRTDETAEEEVPIEGAEVGEAPQAAADTDVGNLLAMLAARGGPQDAGTPVAARDGGRKSGRQDVQADAVGKRAEAGVRPENAGQAAAQDLPETDTPPSDADQLFRLVRSDGKGKDVDIRISADGERTALKDANPTGPKGETVTVVDARRYIGLAQSGNSGAVTAAIAQDPEWASSLSATGDLMRSHAGTTGGVVNTLKIQMNPVELGMVTATLRLHGDELVVSLQVETGEAYRQLSDDQDAIVKALRGHGFAVDQVSVQLAPVDRSASSQQQGDGQFQQQFSSQPQAREGDGGRRDGAGQGGDNLAGEGSTHEDSTADGASGASGNQSLRTGGVYL</sequence>
<dbReference type="Pfam" id="PF02120">
    <property type="entry name" value="Flg_hook"/>
    <property type="match status" value="1"/>
</dbReference>
<keyword evidence="3" id="KW-0282">Flagellum</keyword>
<proteinExistence type="predicted"/>
<comment type="caution">
    <text evidence="3">The sequence shown here is derived from an EMBL/GenBank/DDBJ whole genome shotgun (WGS) entry which is preliminary data.</text>
</comment>
<gene>
    <name evidence="3" type="ORF">ACFOHH_05130</name>
</gene>
<keyword evidence="4" id="KW-1185">Reference proteome</keyword>
<feature type="region of interest" description="Disordered" evidence="1">
    <location>
        <begin position="384"/>
        <end position="457"/>
    </location>
</feature>
<reference evidence="4" key="1">
    <citation type="journal article" date="2019" name="Int. J. Syst. Evol. Microbiol.">
        <title>The Global Catalogue of Microorganisms (GCM) 10K type strain sequencing project: providing services to taxonomists for standard genome sequencing and annotation.</title>
        <authorList>
            <consortium name="The Broad Institute Genomics Platform"/>
            <consortium name="The Broad Institute Genome Sequencing Center for Infectious Disease"/>
            <person name="Wu L."/>
            <person name="Ma J."/>
        </authorList>
    </citation>
    <scope>NUCLEOTIDE SEQUENCE [LARGE SCALE GENOMIC DNA]</scope>
    <source>
        <strain evidence="4">KCTC 52677</strain>
    </source>
</reference>
<feature type="compositionally biased region" description="Low complexity" evidence="1">
    <location>
        <begin position="385"/>
        <end position="408"/>
    </location>
</feature>